<dbReference type="AlphaFoldDB" id="A0A1M7EAM7"/>
<dbReference type="Proteomes" id="UP000184420">
    <property type="component" value="Unassembled WGS sequence"/>
</dbReference>
<dbReference type="SUPFAM" id="SSF47240">
    <property type="entry name" value="Ferritin-like"/>
    <property type="match status" value="1"/>
</dbReference>
<dbReference type="InterPro" id="IPR009078">
    <property type="entry name" value="Ferritin-like_SF"/>
</dbReference>
<protein>
    <submittedName>
        <fullName evidence="1">Ferritin-like domain-containing protein</fullName>
    </submittedName>
</protein>
<proteinExistence type="predicted"/>
<dbReference type="EMBL" id="FRBL01000005">
    <property type="protein sequence ID" value="SHL88804.1"/>
    <property type="molecule type" value="Genomic_DNA"/>
</dbReference>
<organism evidence="1 2">
    <name type="scientific">Chitinophaga jiangningensis</name>
    <dbReference type="NCBI Taxonomy" id="1419482"/>
    <lineage>
        <taxon>Bacteria</taxon>
        <taxon>Pseudomonadati</taxon>
        <taxon>Bacteroidota</taxon>
        <taxon>Chitinophagia</taxon>
        <taxon>Chitinophagales</taxon>
        <taxon>Chitinophagaceae</taxon>
        <taxon>Chitinophaga</taxon>
    </lineage>
</organism>
<dbReference type="STRING" id="1419482.SAMN05444266_105360"/>
<sequence length="233" mass="24933">MQLSKTHFLKGDKESIAHPQRRQFLQKLSLGAGLLTTIGMASCKKDNDSNPSMGVSLGSGDISVLNYAYALEQLEAAFYTQVVATPYSGISTGELKLFTDIRDHEIGHREFFKAALATAAIPTLTIDFSKIDFTKRDTVLKTAQTFEDLGVAAYNGAGNFIADVNYLALAGKIVSVEARHAAYLRDLITPGSFSSGSDIVDANGINISMTPAAVFAAAGAYIKTQIDTNTLPK</sequence>
<evidence type="ECO:0000313" key="2">
    <source>
        <dbReference type="Proteomes" id="UP000184420"/>
    </source>
</evidence>
<reference evidence="1 2" key="1">
    <citation type="submission" date="2016-11" db="EMBL/GenBank/DDBJ databases">
        <authorList>
            <person name="Jaros S."/>
            <person name="Januszkiewicz K."/>
            <person name="Wedrychowicz H."/>
        </authorList>
    </citation>
    <scope>NUCLEOTIDE SEQUENCE [LARGE SCALE GENOMIC DNA]</scope>
    <source>
        <strain evidence="1 2">DSM 27406</strain>
    </source>
</reference>
<dbReference type="RefSeq" id="WP_073082316.1">
    <property type="nucleotide sequence ID" value="NZ_FRBL01000005.1"/>
</dbReference>
<accession>A0A1M7EAM7</accession>
<evidence type="ECO:0000313" key="1">
    <source>
        <dbReference type="EMBL" id="SHL88804.1"/>
    </source>
</evidence>
<gene>
    <name evidence="1" type="ORF">SAMN05444266_105360</name>
</gene>
<keyword evidence="2" id="KW-1185">Reference proteome</keyword>
<dbReference type="Pfam" id="PF13668">
    <property type="entry name" value="Ferritin_2"/>
    <property type="match status" value="1"/>
</dbReference>
<dbReference type="CDD" id="cd00657">
    <property type="entry name" value="Ferritin_like"/>
    <property type="match status" value="1"/>
</dbReference>
<dbReference type="OrthoDB" id="954262at2"/>
<name>A0A1M7EAM7_9BACT</name>